<sequence length="2269" mass="249092">HYHGKTESSGTWHDTVPRLEWQQDNYVYDRQELFLRQTGKKDDFWIFFNHMEGVQDGSVIPDGEVWDSSRDPEFKIKWCGDNNNCFEADIDPKINDWGSVMKDTMDEWLNTECSTSGTMNPLRYYSGFEQDQKNDWPGSHHFVRYRNSYCGRMVHETHNHDFWNTNLGGSFNTDNENDVCFAYEGIIDSFKVYAEFNYLNSDGDERTFKDWMSVPVNWQSKRTYTHHCFKIKDTIAPGDYYDGSQVTSGLKVFNMRVENSNGANIYIDELRVGKMRSQITVTQTRKALSFGGQVPNRFDLGFASSHWWGRYIHLEVETWAEGAFCGTSPPLPQIFPGTKSGIVHEGPSSGSSGSDYTTLNPPLEIIHWPDFVNLFTYDVQTKDYYKIDLDYKNILENPVKRSKFHVWVFRRNEMPTSLENVPVEITLEGSSERLNVNLGYDYWPMHLKNDIIATWPQLGEQGLNIKTWRSGWCNEGYKYGIATQEHGNMGTLTMTANPAAGFYLNPTFEAIWHHHSSVPTDIVPGSVIATHHHVPQVVVSANGQRSACRNCDYQFSERYTPVLNSVTPSSGAVAMGDAIVFEVNVKDYSGDLTEFSATLGGVQVYGCTSTEVDNAGDRVLTVSCQIGATGEGSNHDIVVQISDLGVMSASSTLTVSTSVTDNSPKEGSRHGGTIVTAQGTGFAPNQIISVDFNGESVNCDSTGLEVTYTEMKCRTVANGGSSATSPQLDSVSPNKLTVVGGERITLTGSDFTSNCDGSVVYIGDAATRTISWTDSEIIAVAPAQEHRATRAVRVYVCNLGESNSINVNTRFQVTGVSSTFSSLAGATHARSVMSPTATSSARPAPYNNRVELQVTGNGIYQNGVKVDEVQIEKGTEVMWRWRIAINDVVPFVRLQRTSAAGDATTSNGQYWSPEFQGDEGKFVMFFTSKGTYHYSTGLIDSATIFSSSTIKVVDPTDKPMQFSVQMNGFHASILNFNTDQPSHSCETIGSSTAMPPAEAGPWITYSWATTPVINIQNNLVANTLGDVNRVYFAQNAPDMNSCNGRVTAYYGSYAGNYDSHGNNWYKWIIEPAGEMDTAGSYELRVNLENIGDAYYTDYVVESDDNDVVTSYQVGGNTAATFGAHVESINVDRFSRNGDVDLVISGQGFVSTMRGDDNISIRGDFNVNCKSTSHSYTEVSCRLDKISQNEADFDFEIYVDEFNTGFNVYTRSGRTPSVNNADRTTVGASSNEITFTGANLDGLVVYAGDFEATVSGSANSATATFSGVQGGRYPLRFHATSGGVTVADGLDQITVEYSASGISPSSGGLNGGSLVTVTGYGFDKDSVVEVYASNGERLCEFCRIKEVIDSSTLVFYSPRVTAADTAKVVVKHEYLSSDTEYSFDFVYSASSGSVNSASGSTSGMVGGESISLAVSNEGSCANMAVEIVQTSDPCAVGAHECADSASCHPTSDGLDYTCSCDACEHCSDDDYWHYYGSGRDCFRFVRRGQVADAAEAATKCEAQYGESIYRVDSQYDEDQLKAVFQAGAEGSLGTATRGAFAMFYGEIKCFRGEIDENGDFVFVFPEGDCLSWGTSNDNFEKRVYCRRYHNRNCFNNNMDDGRYTYKGWLSQTLTGKQCSSWEPTSWFEDYNHNPHYLSKGNLCRNLWDDNDGIFCANEEQWDWKDPERFVTESCGIPTCEELNAGAKRFACAIRPYLSALPDEYVYSYGEDPDYIKNDTFVRDKNCYIGGRNDRRLHNPHRCYYDSRFPDQWRINTVSPGVNTVELVRTDGTSWYLAVDMAAESDSYRIKIVEDANDPNAQLSVVDDVFAPGTVSIRKGEYFVHSGRGSTWMKPVHQNELDTIEDVQELAWVLECPNDDLGNLIDQPKAPFMIKETITPSCSAGVVTFDSTSLPAGSYKAVLRSSEYGQAENVIDLDYALNLDSVVPAEIGTNGGQFLTLSGSGFSEMTTGALCGAELTFVRFTAASGSDAEELVFLAPAIDPANCGGLVIESVDGSDGSAISSDSRRKRRQIFNEVSVTEEANPTMTMVEPKIGGTMGGTSITITGTNFGSTSEGVTVTFFEEVACDVQSVTDTQIVCVTNAFPRGREQVATAPVVFIPGGAGTATDAAVNEKDTKFWYMDRWSSPYTWGCSDDSCKPKAGEIIVVPAGQVLLLDETTPLLAVLIVDGGTLIWDRRDGIELHMQYGVVNNGGHFEIGNEDEPFCEGNALIKLYGHQRSINLPIYGAKVLAVRFGTISIFGCPKTTTWTELAETTTGLLETTLSSPPLVI</sequence>
<dbReference type="InterPro" id="IPR038178">
    <property type="entry name" value="Kringle_sf"/>
</dbReference>
<evidence type="ECO:0000259" key="5">
    <source>
        <dbReference type="PROSITE" id="PS50070"/>
    </source>
</evidence>
<reference evidence="7" key="1">
    <citation type="journal article" date="2010" name="Science">
        <title>Plasticity of animal genome architecture unmasked by rapid evolution of a pelagic tunicate.</title>
        <authorList>
            <person name="Denoeud F."/>
            <person name="Henriet S."/>
            <person name="Mungpakdee S."/>
            <person name="Aury J.M."/>
            <person name="Da Silva C."/>
            <person name="Brinkmann H."/>
            <person name="Mikhaleva J."/>
            <person name="Olsen L.C."/>
            <person name="Jubin C."/>
            <person name="Canestro C."/>
            <person name="Bouquet J.M."/>
            <person name="Danks G."/>
            <person name="Poulain J."/>
            <person name="Campsteijn C."/>
            <person name="Adamski M."/>
            <person name="Cross I."/>
            <person name="Yadetie F."/>
            <person name="Muffato M."/>
            <person name="Louis A."/>
            <person name="Butcher S."/>
            <person name="Tsagkogeorga G."/>
            <person name="Konrad A."/>
            <person name="Singh S."/>
            <person name="Jensen M.F."/>
            <person name="Cong E.H."/>
            <person name="Eikeseth-Otteraa H."/>
            <person name="Noel B."/>
            <person name="Anthouard V."/>
            <person name="Porcel B.M."/>
            <person name="Kachouri-Lafond R."/>
            <person name="Nishino A."/>
            <person name="Ugolini M."/>
            <person name="Chourrout P."/>
            <person name="Nishida H."/>
            <person name="Aasland R."/>
            <person name="Huzurbazar S."/>
            <person name="Westhof E."/>
            <person name="Delsuc F."/>
            <person name="Lehrach H."/>
            <person name="Reinhardt R."/>
            <person name="Weissenbach J."/>
            <person name="Roy S.W."/>
            <person name="Artiguenave F."/>
            <person name="Postlethwait J.H."/>
            <person name="Manak J.R."/>
            <person name="Thompson E.M."/>
            <person name="Jaillon O."/>
            <person name="Du Pasquier L."/>
            <person name="Boudinot P."/>
            <person name="Liberles D.A."/>
            <person name="Volff J.N."/>
            <person name="Philippe H."/>
            <person name="Lenhard B."/>
            <person name="Roest Crollius H."/>
            <person name="Wincker P."/>
            <person name="Chourrout D."/>
        </authorList>
    </citation>
    <scope>NUCLEOTIDE SEQUENCE [LARGE SCALE GENOMIC DNA]</scope>
</reference>
<proteinExistence type="predicted"/>
<dbReference type="Gene3D" id="2.60.40.10">
    <property type="entry name" value="Immunoglobulins"/>
    <property type="match status" value="4"/>
</dbReference>
<organism evidence="7">
    <name type="scientific">Oikopleura dioica</name>
    <name type="common">Tunicate</name>
    <dbReference type="NCBI Taxonomy" id="34765"/>
    <lineage>
        <taxon>Eukaryota</taxon>
        <taxon>Metazoa</taxon>
        <taxon>Chordata</taxon>
        <taxon>Tunicata</taxon>
        <taxon>Appendicularia</taxon>
        <taxon>Copelata</taxon>
        <taxon>Oikopleuridae</taxon>
        <taxon>Oikopleura</taxon>
    </lineage>
</organism>
<dbReference type="SUPFAM" id="SSF57440">
    <property type="entry name" value="Kringle-like"/>
    <property type="match status" value="1"/>
</dbReference>
<dbReference type="Gene3D" id="2.40.20.10">
    <property type="entry name" value="Plasminogen Kringle 4"/>
    <property type="match status" value="1"/>
</dbReference>
<evidence type="ECO:0000313" key="7">
    <source>
        <dbReference type="EMBL" id="CBY37138.1"/>
    </source>
</evidence>
<accession>E4YNU0</accession>
<dbReference type="CDD" id="cd00102">
    <property type="entry name" value="IPT"/>
    <property type="match status" value="3"/>
</dbReference>
<protein>
    <submittedName>
        <fullName evidence="7">Uncharacterized protein</fullName>
    </submittedName>
</protein>
<dbReference type="PANTHER" id="PTHR46769">
    <property type="entry name" value="POLYCYSTIC KIDNEY AND HEPATIC DISEASE 1 (AUTOSOMAL RECESSIVE)-LIKE 1"/>
    <property type="match status" value="1"/>
</dbReference>
<dbReference type="InterPro" id="IPR014756">
    <property type="entry name" value="Ig_E-set"/>
</dbReference>
<dbReference type="CDD" id="cd00603">
    <property type="entry name" value="IPT_PCSR"/>
    <property type="match status" value="1"/>
</dbReference>
<dbReference type="Pfam" id="PF01833">
    <property type="entry name" value="TIG"/>
    <property type="match status" value="3"/>
</dbReference>
<dbReference type="EMBL" id="FN654908">
    <property type="protein sequence ID" value="CBY37138.1"/>
    <property type="molecule type" value="Genomic_DNA"/>
</dbReference>
<evidence type="ECO:0000256" key="1">
    <source>
        <dbReference type="ARBA" id="ARBA00022572"/>
    </source>
</evidence>
<keyword evidence="2" id="KW-0732">Signal</keyword>
<keyword evidence="1 4" id="KW-0420">Kringle</keyword>
<keyword evidence="3" id="KW-1015">Disulfide bond</keyword>
<comment type="caution">
    <text evidence="4">Lacks conserved residue(s) required for the propagation of feature annotation.</text>
</comment>
<dbReference type="InterPro" id="IPR002909">
    <property type="entry name" value="IPT_dom"/>
</dbReference>
<feature type="domain" description="Kringle" evidence="5">
    <location>
        <begin position="1595"/>
        <end position="1678"/>
    </location>
</feature>
<gene>
    <name evidence="7" type="ORF">GSOID_T00030217001</name>
</gene>
<dbReference type="PROSITE" id="PS50070">
    <property type="entry name" value="KRINGLE_2"/>
    <property type="match status" value="1"/>
</dbReference>
<dbReference type="SMART" id="SM01225">
    <property type="entry name" value="G8"/>
    <property type="match status" value="1"/>
</dbReference>
<dbReference type="InterPro" id="IPR052387">
    <property type="entry name" value="Fibrocystin"/>
</dbReference>
<dbReference type="InterPro" id="IPR000001">
    <property type="entry name" value="Kringle"/>
</dbReference>
<evidence type="ECO:0000259" key="6">
    <source>
        <dbReference type="PROSITE" id="PS51484"/>
    </source>
</evidence>
<dbReference type="PANTHER" id="PTHR46769:SF2">
    <property type="entry name" value="FIBROCYSTIN-L ISOFORM 2 PRECURSOR-RELATED"/>
    <property type="match status" value="1"/>
</dbReference>
<evidence type="ECO:0000256" key="3">
    <source>
        <dbReference type="ARBA" id="ARBA00023157"/>
    </source>
</evidence>
<dbReference type="SUPFAM" id="SSF81296">
    <property type="entry name" value="E set domains"/>
    <property type="match status" value="3"/>
</dbReference>
<feature type="domain" description="G8" evidence="6">
    <location>
        <begin position="2127"/>
        <end position="2252"/>
    </location>
</feature>
<dbReference type="Proteomes" id="UP000011014">
    <property type="component" value="Unassembled WGS sequence"/>
</dbReference>
<dbReference type="InterPro" id="IPR013783">
    <property type="entry name" value="Ig-like_fold"/>
</dbReference>
<dbReference type="PROSITE" id="PS51484">
    <property type="entry name" value="G8"/>
    <property type="match status" value="1"/>
</dbReference>
<evidence type="ECO:0000256" key="2">
    <source>
        <dbReference type="ARBA" id="ARBA00022729"/>
    </source>
</evidence>
<dbReference type="Pfam" id="PF10162">
    <property type="entry name" value="G8"/>
    <property type="match status" value="1"/>
</dbReference>
<evidence type="ECO:0000256" key="4">
    <source>
        <dbReference type="PROSITE-ProRule" id="PRU00121"/>
    </source>
</evidence>
<dbReference type="InterPro" id="IPR019316">
    <property type="entry name" value="G8_domain"/>
</dbReference>
<dbReference type="InterPro" id="IPR013806">
    <property type="entry name" value="Kringle-like"/>
</dbReference>
<dbReference type="SMART" id="SM00429">
    <property type="entry name" value="IPT"/>
    <property type="match status" value="3"/>
</dbReference>
<name>E4YNU0_OIKDI</name>
<feature type="non-terminal residue" evidence="7">
    <location>
        <position position="1"/>
    </location>
</feature>